<dbReference type="PANTHER" id="PTHR47683">
    <property type="entry name" value="PSEUDOURIDINE SYNTHASE FAMILY PROTEIN-RELATED"/>
    <property type="match status" value="1"/>
</dbReference>
<dbReference type="eggNOG" id="ENOG502S4BY">
    <property type="taxonomic scope" value="Eukaryota"/>
</dbReference>
<dbReference type="CDD" id="cd02553">
    <property type="entry name" value="PseudoU_synth_RsuA"/>
    <property type="match status" value="1"/>
</dbReference>
<evidence type="ECO:0000259" key="4">
    <source>
        <dbReference type="Pfam" id="PF00849"/>
    </source>
</evidence>
<dbReference type="InterPro" id="IPR020094">
    <property type="entry name" value="TruA/RsuA/RluB/E/F_N"/>
</dbReference>
<dbReference type="GeneID" id="10508020"/>
<dbReference type="Gene3D" id="3.10.290.10">
    <property type="entry name" value="RNA-binding S4 domain"/>
    <property type="match status" value="1"/>
</dbReference>
<evidence type="ECO:0000313" key="5">
    <source>
        <dbReference type="EMBL" id="EGC31101.1"/>
    </source>
</evidence>
<sequence>MIIKNSKKLRIDRLLSNLGIVERSSVPRFLNEKRVTISGKKATLSSKASPDEVRIDGKLIENPSALHLALHKPSGYICSTVNDGDHKVVYDLLPKDFQSRKPIPSIAGRLDKWVTGLVIFSQDGKLVERIITPKDDGCGKDYEVVLKNKLGGDEIGVFESGGLMLRGEEAPCKPAKLEILDESKNKVKVTLFEGRYHQVRRMFAANDNKALEIHRTRIGPVELGDLPVGKWRHLTEKEIQDLYNIQVSQSKKKRDYKEIKKDKEKDKLYKAIVEPDQDKTYNDLDSSEDTDIFDDDMDYDEENDFEDFDNIDEEKETLSISQQDTTKNQIQKDYEEKLNILIKDEAGSPTQETEEDINISISKQVKQIYDDAELKTDTVDPYKELREQIHKKMRLKLLRGSGLVYDKDTGFYLPKESLENNISDEDLDRLMDQDEDFKEFEEFEQEQEMEEQEQFAQSDFQSKNKNKPNNSESKEHNKNRIKSKPNRHLDDGSEVYEVDSTPTPIDKVIKQKTNKIFNSKKRRGTSSRSIKKK</sequence>
<evidence type="ECO:0000256" key="3">
    <source>
        <dbReference type="SAM" id="MobiDB-lite"/>
    </source>
</evidence>
<dbReference type="GO" id="GO:0001522">
    <property type="term" value="P:pseudouridine synthesis"/>
    <property type="evidence" value="ECO:0007669"/>
    <property type="project" value="InterPro"/>
</dbReference>
<proteinExistence type="predicted"/>
<gene>
    <name evidence="5" type="ORF">DICPUDRAFT_157085</name>
</gene>
<accession>F0ZY78</accession>
<dbReference type="VEuPathDB" id="AmoebaDB:DICPUDRAFT_157085"/>
<feature type="compositionally biased region" description="Acidic residues" evidence="3">
    <location>
        <begin position="422"/>
        <end position="453"/>
    </location>
</feature>
<dbReference type="InterPro" id="IPR020103">
    <property type="entry name" value="PsdUridine_synth_cat_dom_sf"/>
</dbReference>
<dbReference type="RefSeq" id="XP_003292378.1">
    <property type="nucleotide sequence ID" value="XM_003292330.1"/>
</dbReference>
<dbReference type="InterPro" id="IPR000748">
    <property type="entry name" value="PsdUridine_synth_RsuA/RluB/E/F"/>
</dbReference>
<dbReference type="GO" id="GO:0009982">
    <property type="term" value="F:pseudouridine synthase activity"/>
    <property type="evidence" value="ECO:0007669"/>
    <property type="project" value="InterPro"/>
</dbReference>
<protein>
    <recommendedName>
        <fullName evidence="4">Pseudouridine synthase RsuA/RluA-like domain-containing protein</fullName>
    </recommendedName>
</protein>
<feature type="compositionally biased region" description="Basic residues" evidence="3">
    <location>
        <begin position="510"/>
        <end position="533"/>
    </location>
</feature>
<dbReference type="OMA" id="CGKDYEV"/>
<dbReference type="SUPFAM" id="SSF55120">
    <property type="entry name" value="Pseudouridine synthase"/>
    <property type="match status" value="1"/>
</dbReference>
<evidence type="ECO:0000256" key="1">
    <source>
        <dbReference type="ARBA" id="ARBA00023235"/>
    </source>
</evidence>
<feature type="domain" description="Pseudouridine synthase RsuA/RluA-like" evidence="4">
    <location>
        <begin position="68"/>
        <end position="205"/>
    </location>
</feature>
<dbReference type="InParanoid" id="F0ZY78"/>
<dbReference type="PROSITE" id="PS50889">
    <property type="entry name" value="S4"/>
    <property type="match status" value="1"/>
</dbReference>
<dbReference type="InterPro" id="IPR006145">
    <property type="entry name" value="PsdUridine_synth_RsuA/RluA"/>
</dbReference>
<name>F0ZY78_DICPU</name>
<dbReference type="EMBL" id="GL871277">
    <property type="protein sequence ID" value="EGC31101.1"/>
    <property type="molecule type" value="Genomic_DNA"/>
</dbReference>
<dbReference type="InterPro" id="IPR036986">
    <property type="entry name" value="S4_RNA-bd_sf"/>
</dbReference>
<feature type="region of interest" description="Disordered" evidence="3">
    <location>
        <begin position="414"/>
        <end position="533"/>
    </location>
</feature>
<organism evidence="5 6">
    <name type="scientific">Dictyostelium purpureum</name>
    <name type="common">Slime mold</name>
    <dbReference type="NCBI Taxonomy" id="5786"/>
    <lineage>
        <taxon>Eukaryota</taxon>
        <taxon>Amoebozoa</taxon>
        <taxon>Evosea</taxon>
        <taxon>Eumycetozoa</taxon>
        <taxon>Dictyostelia</taxon>
        <taxon>Dictyosteliales</taxon>
        <taxon>Dictyosteliaceae</taxon>
        <taxon>Dictyostelium</taxon>
    </lineage>
</organism>
<dbReference type="Proteomes" id="UP000001064">
    <property type="component" value="Unassembled WGS sequence"/>
</dbReference>
<evidence type="ECO:0000256" key="2">
    <source>
        <dbReference type="PROSITE-ProRule" id="PRU00182"/>
    </source>
</evidence>
<reference evidence="6" key="1">
    <citation type="journal article" date="2011" name="Genome Biol.">
        <title>Comparative genomics of the social amoebae Dictyostelium discoideum and Dictyostelium purpureum.</title>
        <authorList>
            <consortium name="US DOE Joint Genome Institute (JGI-PGF)"/>
            <person name="Sucgang R."/>
            <person name="Kuo A."/>
            <person name="Tian X."/>
            <person name="Salerno W."/>
            <person name="Parikh A."/>
            <person name="Feasley C.L."/>
            <person name="Dalin E."/>
            <person name="Tu H."/>
            <person name="Huang E."/>
            <person name="Barry K."/>
            <person name="Lindquist E."/>
            <person name="Shapiro H."/>
            <person name="Bruce D."/>
            <person name="Schmutz J."/>
            <person name="Salamov A."/>
            <person name="Fey P."/>
            <person name="Gaudet P."/>
            <person name="Anjard C."/>
            <person name="Babu M.M."/>
            <person name="Basu S."/>
            <person name="Bushmanova Y."/>
            <person name="van der Wel H."/>
            <person name="Katoh-Kurasawa M."/>
            <person name="Dinh C."/>
            <person name="Coutinho P.M."/>
            <person name="Saito T."/>
            <person name="Elias M."/>
            <person name="Schaap P."/>
            <person name="Kay R.R."/>
            <person name="Henrissat B."/>
            <person name="Eichinger L."/>
            <person name="Rivero F."/>
            <person name="Putnam N.H."/>
            <person name="West C.M."/>
            <person name="Loomis W.F."/>
            <person name="Chisholm R.L."/>
            <person name="Shaulsky G."/>
            <person name="Strassmann J.E."/>
            <person name="Queller D.C."/>
            <person name="Kuspa A."/>
            <person name="Grigoriev I.V."/>
        </authorList>
    </citation>
    <scope>NUCLEOTIDE SEQUENCE [LARGE SCALE GENOMIC DNA]</scope>
    <source>
        <strain evidence="6">QSDP1</strain>
    </source>
</reference>
<dbReference type="FunCoup" id="F0ZY78">
    <property type="interactions" value="398"/>
</dbReference>
<dbReference type="InterPro" id="IPR042092">
    <property type="entry name" value="PsdUridine_s_RsuA/RluB/E/F_cat"/>
</dbReference>
<dbReference type="GO" id="GO:0003723">
    <property type="term" value="F:RNA binding"/>
    <property type="evidence" value="ECO:0007669"/>
    <property type="project" value="UniProtKB-KW"/>
</dbReference>
<dbReference type="OrthoDB" id="440619at2759"/>
<dbReference type="KEGG" id="dpp:DICPUDRAFT_157085"/>
<dbReference type="STRING" id="5786.F0ZY78"/>
<keyword evidence="2" id="KW-0694">RNA-binding</keyword>
<dbReference type="SUPFAM" id="SSF55174">
    <property type="entry name" value="Alpha-L RNA-binding motif"/>
    <property type="match status" value="1"/>
</dbReference>
<dbReference type="NCBIfam" id="TIGR00093">
    <property type="entry name" value="pseudouridine synthase"/>
    <property type="match status" value="1"/>
</dbReference>
<keyword evidence="1" id="KW-0413">Isomerase</keyword>
<dbReference type="Gene3D" id="3.30.70.1560">
    <property type="entry name" value="Alpha-L RNA-binding motif"/>
    <property type="match status" value="1"/>
</dbReference>
<dbReference type="Gene3D" id="3.30.70.580">
    <property type="entry name" value="Pseudouridine synthase I, catalytic domain, N-terminal subdomain"/>
    <property type="match status" value="1"/>
</dbReference>
<keyword evidence="6" id="KW-1185">Reference proteome</keyword>
<dbReference type="Pfam" id="PF00849">
    <property type="entry name" value="PseudoU_synth_2"/>
    <property type="match status" value="1"/>
</dbReference>
<dbReference type="PANTHER" id="PTHR47683:SF2">
    <property type="entry name" value="RNA-BINDING S4 DOMAIN-CONTAINING PROTEIN"/>
    <property type="match status" value="1"/>
</dbReference>
<evidence type="ECO:0000313" key="6">
    <source>
        <dbReference type="Proteomes" id="UP000001064"/>
    </source>
</evidence>
<dbReference type="InterPro" id="IPR050343">
    <property type="entry name" value="RsuA_PseudoU_synthase"/>
</dbReference>
<dbReference type="AlphaFoldDB" id="F0ZY78"/>